<gene>
    <name evidence="2" type="ORF">METZ01_LOCUS59828</name>
</gene>
<protein>
    <recommendedName>
        <fullName evidence="1">HTH marR-type domain-containing protein</fullName>
    </recommendedName>
</protein>
<reference evidence="2" key="1">
    <citation type="submission" date="2018-05" db="EMBL/GenBank/DDBJ databases">
        <authorList>
            <person name="Lanie J.A."/>
            <person name="Ng W.-L."/>
            <person name="Kazmierczak K.M."/>
            <person name="Andrzejewski T.M."/>
            <person name="Davidsen T.M."/>
            <person name="Wayne K.J."/>
            <person name="Tettelin H."/>
            <person name="Glass J.I."/>
            <person name="Rusch D."/>
            <person name="Podicherti R."/>
            <person name="Tsui H.-C.T."/>
            <person name="Winkler M.E."/>
        </authorList>
    </citation>
    <scope>NUCLEOTIDE SEQUENCE</scope>
</reference>
<dbReference type="PANTHER" id="PTHR33164:SF43">
    <property type="entry name" value="HTH-TYPE TRANSCRIPTIONAL REPRESSOR YETL"/>
    <property type="match status" value="1"/>
</dbReference>
<accession>A0A381SU94</accession>
<dbReference type="PROSITE" id="PS50995">
    <property type="entry name" value="HTH_MARR_2"/>
    <property type="match status" value="1"/>
</dbReference>
<dbReference type="GO" id="GO:0006950">
    <property type="term" value="P:response to stress"/>
    <property type="evidence" value="ECO:0007669"/>
    <property type="project" value="TreeGrafter"/>
</dbReference>
<organism evidence="2">
    <name type="scientific">marine metagenome</name>
    <dbReference type="NCBI Taxonomy" id="408172"/>
    <lineage>
        <taxon>unclassified sequences</taxon>
        <taxon>metagenomes</taxon>
        <taxon>ecological metagenomes</taxon>
    </lineage>
</organism>
<dbReference type="Gene3D" id="1.10.10.10">
    <property type="entry name" value="Winged helix-like DNA-binding domain superfamily/Winged helix DNA-binding domain"/>
    <property type="match status" value="1"/>
</dbReference>
<sequence length="181" mass="18912">VNPPNDQVPDHPSDVDSAVERLTDGTDGAEPTTAGILVWAYVAGRQLDAWLADALTETGLSTSDYGALAGVAFTGDRSMTAGDLARWVVQTSGGTTKTLQRLVNRGLVRRVADPHDGRRTIVQPTAAGSRTARSVAAGLVDRLDRDLDGLDADSRDRLLAALRDLSVKLTGDDTAGPPPAG</sequence>
<dbReference type="AlphaFoldDB" id="A0A381SU94"/>
<evidence type="ECO:0000259" key="1">
    <source>
        <dbReference type="PROSITE" id="PS50995"/>
    </source>
</evidence>
<dbReference type="InterPro" id="IPR036390">
    <property type="entry name" value="WH_DNA-bd_sf"/>
</dbReference>
<proteinExistence type="predicted"/>
<dbReference type="SMART" id="SM00347">
    <property type="entry name" value="HTH_MARR"/>
    <property type="match status" value="1"/>
</dbReference>
<dbReference type="InterPro" id="IPR036388">
    <property type="entry name" value="WH-like_DNA-bd_sf"/>
</dbReference>
<feature type="domain" description="HTH marR-type" evidence="1">
    <location>
        <begin position="33"/>
        <end position="167"/>
    </location>
</feature>
<dbReference type="GO" id="GO:0003700">
    <property type="term" value="F:DNA-binding transcription factor activity"/>
    <property type="evidence" value="ECO:0007669"/>
    <property type="project" value="InterPro"/>
</dbReference>
<feature type="non-terminal residue" evidence="2">
    <location>
        <position position="1"/>
    </location>
</feature>
<dbReference type="Pfam" id="PF12802">
    <property type="entry name" value="MarR_2"/>
    <property type="match status" value="1"/>
</dbReference>
<dbReference type="InterPro" id="IPR000835">
    <property type="entry name" value="HTH_MarR-typ"/>
</dbReference>
<dbReference type="PANTHER" id="PTHR33164">
    <property type="entry name" value="TRANSCRIPTIONAL REGULATOR, MARR FAMILY"/>
    <property type="match status" value="1"/>
</dbReference>
<dbReference type="InterPro" id="IPR039422">
    <property type="entry name" value="MarR/SlyA-like"/>
</dbReference>
<evidence type="ECO:0000313" key="2">
    <source>
        <dbReference type="EMBL" id="SVA06974.1"/>
    </source>
</evidence>
<dbReference type="EMBL" id="UINC01003512">
    <property type="protein sequence ID" value="SVA06974.1"/>
    <property type="molecule type" value="Genomic_DNA"/>
</dbReference>
<dbReference type="SUPFAM" id="SSF46785">
    <property type="entry name" value="Winged helix' DNA-binding domain"/>
    <property type="match status" value="1"/>
</dbReference>
<name>A0A381SU94_9ZZZZ</name>